<dbReference type="VEuPathDB" id="AmoebaDB:EHI7A_061480"/>
<dbReference type="EMBL" id="BDEQ01000001">
    <property type="protein sequence ID" value="GAT97591.1"/>
    <property type="molecule type" value="Genomic_DNA"/>
</dbReference>
<organism evidence="10 11">
    <name type="scientific">Entamoeba histolytica</name>
    <dbReference type="NCBI Taxonomy" id="5759"/>
    <lineage>
        <taxon>Eukaryota</taxon>
        <taxon>Amoebozoa</taxon>
        <taxon>Evosea</taxon>
        <taxon>Archamoebae</taxon>
        <taxon>Mastigamoebida</taxon>
        <taxon>Entamoebidae</taxon>
        <taxon>Entamoeba</taxon>
    </lineage>
</organism>
<keyword evidence="3 6" id="KW-0812">Transmembrane</keyword>
<evidence type="ECO:0000256" key="1">
    <source>
        <dbReference type="ARBA" id="ARBA00004141"/>
    </source>
</evidence>
<dbReference type="OMA" id="MHCIPTQ"/>
<dbReference type="EMBL" id="AK420634">
    <property type="protein sequence ID" value="BAN39231.1"/>
    <property type="molecule type" value="mRNA"/>
</dbReference>
<dbReference type="GO" id="GO:0016020">
    <property type="term" value="C:membrane"/>
    <property type="evidence" value="ECO:0007669"/>
    <property type="project" value="UniProtKB-SubCell"/>
</dbReference>
<dbReference type="VEuPathDB" id="AmoebaDB:EHI5A_098730"/>
<protein>
    <recommendedName>
        <fullName evidence="12">Endoplasmic reticulum-golgi intermediate compartment protein 3</fullName>
    </recommendedName>
</protein>
<dbReference type="VEuPathDB" id="AmoebaDB:KM1_121920"/>
<dbReference type="InterPro" id="IPR039542">
    <property type="entry name" value="Erv_N"/>
</dbReference>
<name>A0A5K1V797_ENTHI</name>
<comment type="similarity">
    <text evidence="2">Belongs to the ERGIC family.</text>
</comment>
<evidence type="ECO:0008006" key="12">
    <source>
        <dbReference type="Google" id="ProtNLM"/>
    </source>
</evidence>
<feature type="domain" description="Endoplasmic reticulum vesicle transporter C-terminal" evidence="7">
    <location>
        <begin position="130"/>
        <end position="344"/>
    </location>
</feature>
<evidence type="ECO:0000259" key="7">
    <source>
        <dbReference type="Pfam" id="PF07970"/>
    </source>
</evidence>
<evidence type="ECO:0000313" key="9">
    <source>
        <dbReference type="EMBL" id="BAN39231.1"/>
    </source>
</evidence>
<dbReference type="GO" id="GO:0005783">
    <property type="term" value="C:endoplasmic reticulum"/>
    <property type="evidence" value="ECO:0007669"/>
    <property type="project" value="TreeGrafter"/>
</dbReference>
<evidence type="ECO:0000259" key="8">
    <source>
        <dbReference type="Pfam" id="PF13850"/>
    </source>
</evidence>
<comment type="subcellular location">
    <subcellularLocation>
        <location evidence="1">Membrane</location>
        <topology evidence="1">Multi-pass membrane protein</topology>
    </subcellularLocation>
</comment>
<evidence type="ECO:0000256" key="6">
    <source>
        <dbReference type="SAM" id="Phobius"/>
    </source>
</evidence>
<keyword evidence="4 6" id="KW-1133">Transmembrane helix</keyword>
<evidence type="ECO:0000313" key="10">
    <source>
        <dbReference type="EMBL" id="GAT97591.1"/>
    </source>
</evidence>
<proteinExistence type="evidence at transcript level"/>
<dbReference type="Proteomes" id="UP000078387">
    <property type="component" value="Unassembled WGS sequence"/>
</dbReference>
<feature type="transmembrane region" description="Helical" evidence="6">
    <location>
        <begin position="325"/>
        <end position="348"/>
    </location>
</feature>
<evidence type="ECO:0000256" key="3">
    <source>
        <dbReference type="ARBA" id="ARBA00022692"/>
    </source>
</evidence>
<dbReference type="AlphaFoldDB" id="A0A5K1V797"/>
<dbReference type="Pfam" id="PF07970">
    <property type="entry name" value="COPIIcoated_ERV"/>
    <property type="match status" value="1"/>
</dbReference>
<dbReference type="PANTHER" id="PTHR10984:SF25">
    <property type="entry name" value="ENDOPLASMIC RETICULUM-GOLGI INTERMEDIATE COMPARTMENT PROTEIN 3"/>
    <property type="match status" value="1"/>
</dbReference>
<accession>A0A5K1V797</accession>
<dbReference type="VEuPathDB" id="AmoebaDB:EHI_079180"/>
<evidence type="ECO:0000313" key="11">
    <source>
        <dbReference type="Proteomes" id="UP000078387"/>
    </source>
</evidence>
<feature type="transmembrane region" description="Helical" evidence="6">
    <location>
        <begin position="21"/>
        <end position="40"/>
    </location>
</feature>
<evidence type="ECO:0000256" key="4">
    <source>
        <dbReference type="ARBA" id="ARBA00022989"/>
    </source>
</evidence>
<gene>
    <name evidence="10" type="ORF">CL6EHI_079180</name>
</gene>
<evidence type="ECO:0000256" key="2">
    <source>
        <dbReference type="ARBA" id="ARBA00005648"/>
    </source>
</evidence>
<dbReference type="Pfam" id="PF13850">
    <property type="entry name" value="ERGIC_N"/>
    <property type="match status" value="1"/>
</dbReference>
<evidence type="ECO:0000256" key="5">
    <source>
        <dbReference type="ARBA" id="ARBA00023136"/>
    </source>
</evidence>
<dbReference type="HOGENOM" id="CLU_034705_1_0_1"/>
<feature type="domain" description="Endoplasmic reticulum vesicle transporter N-terminal" evidence="8">
    <location>
        <begin position="4"/>
        <end position="92"/>
    </location>
</feature>
<reference evidence="9" key="1">
    <citation type="submission" date="2012-06" db="EMBL/GenBank/DDBJ databases">
        <title>Short 5' UTR of Entamoeba genes.</title>
        <authorList>
            <person name="Hiranuka K."/>
            <person name="Kumagai M."/>
            <person name="Wakaguri H."/>
            <person name="Suzuki Y."/>
            <person name="Sugano S."/>
            <person name="Watanabe J."/>
            <person name="Makioka A."/>
        </authorList>
    </citation>
    <scope>NUCLEOTIDE SEQUENCE</scope>
    <source>
        <strain evidence="9">HM-1:IMSS</strain>
    </source>
</reference>
<keyword evidence="5 6" id="KW-0472">Membrane</keyword>
<dbReference type="PANTHER" id="PTHR10984">
    <property type="entry name" value="ENDOPLASMIC RETICULUM-GOLGI INTERMEDIATE COMPARTMENT PROTEIN"/>
    <property type="match status" value="1"/>
</dbReference>
<dbReference type="InterPro" id="IPR012936">
    <property type="entry name" value="Erv_C"/>
</dbReference>
<dbReference type="GO" id="GO:0030134">
    <property type="term" value="C:COPII-coated ER to Golgi transport vesicle"/>
    <property type="evidence" value="ECO:0007669"/>
    <property type="project" value="TreeGrafter"/>
</dbReference>
<dbReference type="VEuPathDB" id="AmoebaDB:EHI8A_064530"/>
<reference evidence="10 11" key="2">
    <citation type="submission" date="2016-05" db="EMBL/GenBank/DDBJ databases">
        <title>First whole genome sequencing of Entamoeba histolytica HM1:IMSS-clone-6.</title>
        <authorList>
            <person name="Mukherjee Avik.K."/>
            <person name="Izumyama S."/>
            <person name="Nakada-Tsukui K."/>
            <person name="Nozaki T."/>
        </authorList>
    </citation>
    <scope>NUCLEOTIDE SEQUENCE [LARGE SCALE GENOMIC DNA]</scope>
    <source>
        <strain evidence="10 11">HM1:IMSS clone 6</strain>
    </source>
</reference>
<sequence>MQNIKRFDAYPKINSNNRVKHWIGGLLSIVCIITMIWMFSSELNDYFTIRKKPVLRVDESKNKKLPINFDITFPHSACSFSSVDVLDTTGEVIIDISKNIKKERLNLVNEDEISKKKFAKTVYGTECPPCNNESDKDKCCFTCEELTESYQKLNKEVPKGSPQCEIRNIHKMTTFYNGEGCRISGTVFVNRASGNFHIAPGSSQQLTQEHIHSVDWISGGINLTHTWNFLSFGDSFPGMINPMDGIVKVDRTNNSMYQYFVQVVPMTYTSLDNKVIHTNGYSVTEHYRPGSLKSPEQGIPGVFVIYDISSIEVLYFEEKNSFGHLLTSICGIIGGVFALFSLLDYFIFHVYHSE</sequence>
<accession>S0AYC8</accession>
<dbReference type="InterPro" id="IPR045888">
    <property type="entry name" value="Erv"/>
</dbReference>